<dbReference type="KEGG" id="gms:SOIL9_81280"/>
<evidence type="ECO:0000313" key="1">
    <source>
        <dbReference type="EMBL" id="VTS00605.1"/>
    </source>
</evidence>
<dbReference type="Pfam" id="PF04796">
    <property type="entry name" value="RepA_C"/>
    <property type="match status" value="1"/>
</dbReference>
<dbReference type="InterPro" id="IPR006881">
    <property type="entry name" value="RepA_C"/>
</dbReference>
<evidence type="ECO:0008006" key="3">
    <source>
        <dbReference type="Google" id="ProtNLM"/>
    </source>
</evidence>
<dbReference type="EMBL" id="LR593886">
    <property type="protein sequence ID" value="VTS00605.1"/>
    <property type="molecule type" value="Genomic_DNA"/>
</dbReference>
<proteinExistence type="predicted"/>
<dbReference type="RefSeq" id="WP_162672217.1">
    <property type="nucleotide sequence ID" value="NZ_LR593886.1"/>
</dbReference>
<reference evidence="1 2" key="1">
    <citation type="submission" date="2019-05" db="EMBL/GenBank/DDBJ databases">
        <authorList>
            <consortium name="Science for Life Laboratories"/>
        </authorList>
    </citation>
    <scope>NUCLEOTIDE SEQUENCE [LARGE SCALE GENOMIC DNA]</scope>
    <source>
        <strain evidence="1">Soil9</strain>
    </source>
</reference>
<dbReference type="Proteomes" id="UP000464178">
    <property type="component" value="Chromosome"/>
</dbReference>
<gene>
    <name evidence="1" type="ORF">SOIL9_81280</name>
</gene>
<sequence length="316" mass="34972">MAPVPRVHPVAVVGTLTDGLHLTRTQRKRLDAASAIMTARPERIDFLHTVQCQCGIPYGNPGDEVREWERKQGLATLRIEAGSAYDPATGDFVRLGLPYGEKPRLVLIHLATEAIRTGSPVVDVEDSMTAFARALGIAVNGPHLRHLKDQLSRLAAATVRMGMVEGGRAVQFNTQIVSAFDLWYPTEPGQRMLWPSTVRLSAEYFASLERHAVPLDRRAVGALSGSALALDVYTWLAQRLHRVPAGKPQFIPWTGVYDQFGQGYARIRDFRRRFLETLRQVQAVYPQARLSADEKGVTLEHSPPPVSGRLNTLLIG</sequence>
<protein>
    <recommendedName>
        <fullName evidence="3">Plasmid encoded RepA protein</fullName>
    </recommendedName>
</protein>
<accession>A0A6P2DJJ6</accession>
<organism evidence="1 2">
    <name type="scientific">Gemmata massiliana</name>
    <dbReference type="NCBI Taxonomy" id="1210884"/>
    <lineage>
        <taxon>Bacteria</taxon>
        <taxon>Pseudomonadati</taxon>
        <taxon>Planctomycetota</taxon>
        <taxon>Planctomycetia</taxon>
        <taxon>Gemmatales</taxon>
        <taxon>Gemmataceae</taxon>
        <taxon>Gemmata</taxon>
    </lineage>
</organism>
<dbReference type="AlphaFoldDB" id="A0A6P2DJJ6"/>
<name>A0A6P2DJJ6_9BACT</name>
<keyword evidence="2" id="KW-1185">Reference proteome</keyword>
<evidence type="ECO:0000313" key="2">
    <source>
        <dbReference type="Proteomes" id="UP000464178"/>
    </source>
</evidence>